<feature type="transmembrane region" description="Helical" evidence="2">
    <location>
        <begin position="831"/>
        <end position="849"/>
    </location>
</feature>
<feature type="transmembrane region" description="Helical" evidence="2">
    <location>
        <begin position="410"/>
        <end position="431"/>
    </location>
</feature>
<evidence type="ECO:0000313" key="3">
    <source>
        <dbReference type="EMBL" id="RKS71301.1"/>
    </source>
</evidence>
<keyword evidence="2" id="KW-0812">Transmembrane</keyword>
<gene>
    <name evidence="3" type="ORF">CLV35_3097</name>
</gene>
<feature type="transmembrane region" description="Helical" evidence="2">
    <location>
        <begin position="506"/>
        <end position="526"/>
    </location>
</feature>
<dbReference type="EMBL" id="RBWV01000014">
    <property type="protein sequence ID" value="RKS71301.1"/>
    <property type="molecule type" value="Genomic_DNA"/>
</dbReference>
<dbReference type="InterPro" id="IPR046671">
    <property type="entry name" value="DUF6541"/>
</dbReference>
<sequence>MTASVDERRPAAAPRSVSSGLRRIAGISASLVSTQAVTALLGLLFWAVAARQSSRPQVGTALAAVSLMMLIGSVGTLGLGTLLIDRLPRTEQGERRVLVRNSLLLAGLAGAFLTAVFAAVAEGVLHVDNLRSMAGSPAAAAGLVLGIGLTALVMVLDQAVLSIGTGALQLERNVLASSVKIVALLALGAAGATSGMAIFLAWTIGTATSLPLVAWRTRGGRALDTSGRLVDLGRMRGLGRHAASHHALNLALQAPLQLLPLIVTVALSTAANSAFNTALLVTGFVFAVPYAIAIGVFASARGEERAAIAHMRTTIPLAVAASVAAYVVLFPFAGLVLRLFGSGYADDGATTLRVLVLAGIPFVVKDHFIALRRLQGRTSQAVTVIACFTVVELAAALVGARTHGIDGLSVAWVSVLAAEALVLLPPLLLAVRHAARDTEPVTPPGGQVTDEPAPNDEPAPTSLSAGSVPPSRDLTGPTLAAMALGLLLVAVAGAQSRPDAAGQLQAVTYVLGLAVVLVPAAFRILLSGTSDRERIALAVAVPIALQLSRPLINPQHFAYHDEFLHANVLRQIGSSHHLFSLNSLLPVSAYYPGLEIVTDAVRQTTGLPVYATSVVVLLLVRVVFALTLVALVRAVSGSTRVACVASVVYVSNPQLLFFNSQFSYQTLALPLAVLTLYAFVSRVRGRRSSLLGAAALASATAATHHLTAVLLVASLLGWLVLELLLRAKGERRDALGLAVLGAVGAAAVVLVAANPGNPVVSYLWSIVTSSSNDVGALTRGQQTKSVFKDSAGTSSYLWEKALILAALALVTVGLVPALLRSREWLRRRVPLAVLLSLVACLFPIIPAGHLTRATAEVGDRSSGFVFFGVAFVFGWWLWRRTLRARTAAVLAAALGIVMLGNVVLGAGPVSEQLPGAYQISADARSVDSDNLAAAQWLHDNVKGDTRVYADRVSGLLAAGVGGMFTVRHISTDIDASRLILDPEFTAADVALIKQARISYVVVDQRDSNSLPHEDVYIESGEFGSPRTAPVPAAALHKFDTVRGVTKVYDNGSIAIYDVRRLRGA</sequence>
<dbReference type="InParanoid" id="A0A420XLW1"/>
<feature type="transmembrane region" description="Helical" evidence="2">
    <location>
        <begin position="734"/>
        <end position="753"/>
    </location>
</feature>
<feature type="transmembrane region" description="Helical" evidence="2">
    <location>
        <begin position="887"/>
        <end position="907"/>
    </location>
</feature>
<dbReference type="AlphaFoldDB" id="A0A420XLW1"/>
<feature type="transmembrane region" description="Helical" evidence="2">
    <location>
        <begin position="137"/>
        <end position="161"/>
    </location>
</feature>
<feature type="region of interest" description="Disordered" evidence="1">
    <location>
        <begin position="438"/>
        <end position="471"/>
    </location>
</feature>
<dbReference type="Proteomes" id="UP000281955">
    <property type="component" value="Unassembled WGS sequence"/>
</dbReference>
<feature type="transmembrane region" description="Helical" evidence="2">
    <location>
        <begin position="61"/>
        <end position="84"/>
    </location>
</feature>
<feature type="transmembrane region" description="Helical" evidence="2">
    <location>
        <begin position="662"/>
        <end position="680"/>
    </location>
</feature>
<feature type="transmembrane region" description="Helical" evidence="2">
    <location>
        <begin position="317"/>
        <end position="340"/>
    </location>
</feature>
<evidence type="ECO:0000313" key="4">
    <source>
        <dbReference type="Proteomes" id="UP000281955"/>
    </source>
</evidence>
<evidence type="ECO:0000256" key="2">
    <source>
        <dbReference type="SAM" id="Phobius"/>
    </source>
</evidence>
<evidence type="ECO:0000256" key="1">
    <source>
        <dbReference type="SAM" id="MobiDB-lite"/>
    </source>
</evidence>
<feature type="transmembrane region" description="Helical" evidence="2">
    <location>
        <begin position="104"/>
        <end position="125"/>
    </location>
</feature>
<feature type="transmembrane region" description="Helical" evidence="2">
    <location>
        <begin position="24"/>
        <end position="49"/>
    </location>
</feature>
<comment type="caution">
    <text evidence="3">The sequence shown here is derived from an EMBL/GenBank/DDBJ whole genome shotgun (WGS) entry which is preliminary data.</text>
</comment>
<dbReference type="RefSeq" id="WP_121194388.1">
    <property type="nucleotide sequence ID" value="NZ_RBWV01000014.1"/>
</dbReference>
<feature type="transmembrane region" description="Helical" evidence="2">
    <location>
        <begin position="352"/>
        <end position="369"/>
    </location>
</feature>
<keyword evidence="4" id="KW-1185">Reference proteome</keyword>
<dbReference type="OrthoDB" id="30633at2"/>
<feature type="transmembrane region" description="Helical" evidence="2">
    <location>
        <begin position="381"/>
        <end position="398"/>
    </location>
</feature>
<proteinExistence type="predicted"/>
<organism evidence="3 4">
    <name type="scientific">Motilibacter peucedani</name>
    <dbReference type="NCBI Taxonomy" id="598650"/>
    <lineage>
        <taxon>Bacteria</taxon>
        <taxon>Bacillati</taxon>
        <taxon>Actinomycetota</taxon>
        <taxon>Actinomycetes</taxon>
        <taxon>Motilibacterales</taxon>
        <taxon>Motilibacteraceae</taxon>
        <taxon>Motilibacter</taxon>
    </lineage>
</organism>
<feature type="transmembrane region" description="Helical" evidence="2">
    <location>
        <begin position="709"/>
        <end position="727"/>
    </location>
</feature>
<feature type="transmembrane region" description="Helical" evidence="2">
    <location>
        <begin position="609"/>
        <end position="632"/>
    </location>
</feature>
<feature type="transmembrane region" description="Helical" evidence="2">
    <location>
        <begin position="474"/>
        <end position="494"/>
    </location>
</feature>
<dbReference type="Pfam" id="PF20176">
    <property type="entry name" value="DUF6541"/>
    <property type="match status" value="1"/>
</dbReference>
<name>A0A420XLW1_9ACTN</name>
<protein>
    <submittedName>
        <fullName evidence="3">O-antigen/teichoic acid export membrane protein</fullName>
    </submittedName>
</protein>
<keyword evidence="2" id="KW-1133">Transmembrane helix</keyword>
<feature type="transmembrane region" description="Helical" evidence="2">
    <location>
        <begin position="181"/>
        <end position="202"/>
    </location>
</feature>
<feature type="transmembrane region" description="Helical" evidence="2">
    <location>
        <begin position="801"/>
        <end position="819"/>
    </location>
</feature>
<keyword evidence="2" id="KW-0472">Membrane</keyword>
<accession>A0A420XLW1</accession>
<reference evidence="3 4" key="1">
    <citation type="submission" date="2018-10" db="EMBL/GenBank/DDBJ databases">
        <title>Genomic Encyclopedia of Archaeal and Bacterial Type Strains, Phase II (KMG-II): from individual species to whole genera.</title>
        <authorList>
            <person name="Goeker M."/>
        </authorList>
    </citation>
    <scope>NUCLEOTIDE SEQUENCE [LARGE SCALE GENOMIC DNA]</scope>
    <source>
        <strain evidence="3 4">RP-AC37</strain>
    </source>
</reference>
<feature type="transmembrane region" description="Helical" evidence="2">
    <location>
        <begin position="861"/>
        <end position="878"/>
    </location>
</feature>
<feature type="transmembrane region" description="Helical" evidence="2">
    <location>
        <begin position="277"/>
        <end position="297"/>
    </location>
</feature>